<sequence>MTTRQLDLTGLKCPLPALKTRKALSGISPGERLEVRCTDPLAAIDIPNLINEMGDRLEAMQRQGDHIIFLIEKAQAAPV</sequence>
<dbReference type="Pfam" id="PF01206">
    <property type="entry name" value="TusA"/>
    <property type="match status" value="1"/>
</dbReference>
<dbReference type="STRING" id="1631249.BQ8794_130094"/>
<evidence type="ECO:0000259" key="2">
    <source>
        <dbReference type="PROSITE" id="PS01148"/>
    </source>
</evidence>
<dbReference type="PROSITE" id="PS01148">
    <property type="entry name" value="UPF0033"/>
    <property type="match status" value="1"/>
</dbReference>
<dbReference type="CDD" id="cd00291">
    <property type="entry name" value="SirA_YedF_YeeD"/>
    <property type="match status" value="1"/>
</dbReference>
<dbReference type="InterPro" id="IPR036868">
    <property type="entry name" value="TusA-like_sf"/>
</dbReference>
<evidence type="ECO:0000256" key="1">
    <source>
        <dbReference type="ARBA" id="ARBA00008984"/>
    </source>
</evidence>
<name>A0A1R3V146_9HYPH</name>
<dbReference type="EMBL" id="FTPD01000005">
    <property type="protein sequence ID" value="SIT53610.1"/>
    <property type="molecule type" value="Genomic_DNA"/>
</dbReference>
<keyword evidence="4" id="KW-1185">Reference proteome</keyword>
<dbReference type="InterPro" id="IPR001455">
    <property type="entry name" value="TusA-like"/>
</dbReference>
<reference evidence="4" key="1">
    <citation type="submission" date="2017-01" db="EMBL/GenBank/DDBJ databases">
        <authorList>
            <person name="Brunel B."/>
        </authorList>
    </citation>
    <scope>NUCLEOTIDE SEQUENCE [LARGE SCALE GENOMIC DNA]</scope>
</reference>
<comment type="similarity">
    <text evidence="1">Belongs to the sulfur carrier protein TusA family.</text>
</comment>
<accession>A0A1R3V146</accession>
<dbReference type="RefSeq" id="WP_077373682.1">
    <property type="nucleotide sequence ID" value="NZ_FTPD01000005.1"/>
</dbReference>
<dbReference type="Proteomes" id="UP000188388">
    <property type="component" value="Unassembled WGS sequence"/>
</dbReference>
<dbReference type="Gene3D" id="3.30.110.40">
    <property type="entry name" value="TusA-like domain"/>
    <property type="match status" value="1"/>
</dbReference>
<evidence type="ECO:0000313" key="3">
    <source>
        <dbReference type="EMBL" id="SIT53610.1"/>
    </source>
</evidence>
<dbReference type="SUPFAM" id="SSF64307">
    <property type="entry name" value="SirA-like"/>
    <property type="match status" value="1"/>
</dbReference>
<gene>
    <name evidence="3" type="ORF">BQ8794_130094</name>
</gene>
<protein>
    <submittedName>
        <fullName evidence="3">SirA-like protein</fullName>
    </submittedName>
</protein>
<dbReference type="AlphaFoldDB" id="A0A1R3V146"/>
<dbReference type="PANTHER" id="PTHR33279:SF6">
    <property type="entry name" value="SULFUR CARRIER PROTEIN YEDF-RELATED"/>
    <property type="match status" value="1"/>
</dbReference>
<feature type="domain" description="UPF0033" evidence="2">
    <location>
        <begin position="6"/>
        <end position="30"/>
    </location>
</feature>
<evidence type="ECO:0000313" key="4">
    <source>
        <dbReference type="Proteomes" id="UP000188388"/>
    </source>
</evidence>
<dbReference type="PANTHER" id="PTHR33279">
    <property type="entry name" value="SULFUR CARRIER PROTEIN YEDF-RELATED"/>
    <property type="match status" value="1"/>
</dbReference>
<organism evidence="3 4">
    <name type="scientific">Mesorhizobium prunaredense</name>
    <dbReference type="NCBI Taxonomy" id="1631249"/>
    <lineage>
        <taxon>Bacteria</taxon>
        <taxon>Pseudomonadati</taxon>
        <taxon>Pseudomonadota</taxon>
        <taxon>Alphaproteobacteria</taxon>
        <taxon>Hyphomicrobiales</taxon>
        <taxon>Phyllobacteriaceae</taxon>
        <taxon>Mesorhizobium</taxon>
    </lineage>
</organism>
<proteinExistence type="inferred from homology"/>